<dbReference type="InterPro" id="IPR019734">
    <property type="entry name" value="TPR_rpt"/>
</dbReference>
<evidence type="ECO:0000313" key="3">
    <source>
        <dbReference type="EMBL" id="NGY62531.1"/>
    </source>
</evidence>
<evidence type="ECO:0000256" key="1">
    <source>
        <dbReference type="ARBA" id="ARBA00023125"/>
    </source>
</evidence>
<dbReference type="PANTHER" id="PTHR47691:SF3">
    <property type="entry name" value="HTH-TYPE TRANSCRIPTIONAL REGULATOR RV0890C-RELATED"/>
    <property type="match status" value="1"/>
</dbReference>
<evidence type="ECO:0000313" key="4">
    <source>
        <dbReference type="Proteomes" id="UP000481360"/>
    </source>
</evidence>
<dbReference type="Pfam" id="PF13424">
    <property type="entry name" value="TPR_12"/>
    <property type="match status" value="2"/>
</dbReference>
<gene>
    <name evidence="3" type="ORF">G7043_26770</name>
</gene>
<dbReference type="RefSeq" id="WP_166050041.1">
    <property type="nucleotide sequence ID" value="NZ_JAAMPJ010000007.1"/>
</dbReference>
<keyword evidence="4" id="KW-1185">Reference proteome</keyword>
<name>A0A7C9RSU9_9PSEU</name>
<dbReference type="GO" id="GO:0000160">
    <property type="term" value="P:phosphorelay signal transduction system"/>
    <property type="evidence" value="ECO:0007669"/>
    <property type="project" value="InterPro"/>
</dbReference>
<dbReference type="EMBL" id="JAAMPJ010000007">
    <property type="protein sequence ID" value="NGY62531.1"/>
    <property type="molecule type" value="Genomic_DNA"/>
</dbReference>
<dbReference type="Gene3D" id="1.10.10.10">
    <property type="entry name" value="Winged helix-like DNA-binding domain superfamily/Winged helix DNA-binding domain"/>
    <property type="match status" value="1"/>
</dbReference>
<dbReference type="AlphaFoldDB" id="A0A7C9RSU9"/>
<feature type="domain" description="OmpR/PhoB-type" evidence="2">
    <location>
        <begin position="19"/>
        <end position="91"/>
    </location>
</feature>
<dbReference type="Proteomes" id="UP000481360">
    <property type="component" value="Unassembled WGS sequence"/>
</dbReference>
<sequence length="776" mass="83739">MAREFVLLGEVGVHAGNDVAAITQPRLLGLLAALLVDVNTVLSCETLVDRVWGDDLPRHPRASLRNHVARLRALLGDGDRTIVSLPGGYLLRADPESVDLHRFRRLRDAGRGAEALALWPGEALIGVHTPWADELRAQLNAERLAAQRDLVVPRQLPAAPLSFVGRHDDLLRLDAVVGGGTMAISAIAGTGGVGKTWLALRWAHDNAARFPDGQLYANLRGFDPTGEPVAAAAVLRSFLHALGVPPQDVPQDEDARAALFRAVVAGRKILVVLDNARDAAQVAGLLPGGSCGVLITSRNDLGDVTGERLFVDCLSEDESRRLLAHHVGAQRLEDEPEEAAKLLRYCAGLPLALSIVATRAAHHPEFPLAALSTELTDGLEALDGDDPSASLSAVLTSSCRALSPRAARAFRLLGQMIGPDISHAAAVALCEDPGALTELERAHLVEQHRPGRYRMHDLVLKYARDAEPDPAGTRRLLDFYLRSDQLDDEVDNIVAAGDFAAAHGWHEHAWRLANVIWYFRYVRGHSTNWVPNLERALAAARQTGDARGVATTVKNLGVALYWNMRIEEAVRCFEEALDLYATLGDERSVSGTLNNLGAAHARLGKDTESIAYYERALHCLDYLPEARAGALGNMAQVLARQGRIAEAEANCLRALELNRKWGSDDIEGHIVGSLAIALRAAGRFDEALARHHQALGLLRSVNDRVGECETLNELGETLRRMGDPAAVTAHRQALTLAETMANPFEIARAREGEQLAAANALSSPVSPDVVPPNGFS</sequence>
<dbReference type="GO" id="GO:0043531">
    <property type="term" value="F:ADP binding"/>
    <property type="evidence" value="ECO:0007669"/>
    <property type="project" value="InterPro"/>
</dbReference>
<dbReference type="GO" id="GO:0003677">
    <property type="term" value="F:DNA binding"/>
    <property type="evidence" value="ECO:0007669"/>
    <property type="project" value="UniProtKB-KW"/>
</dbReference>
<dbReference type="GO" id="GO:0006355">
    <property type="term" value="P:regulation of DNA-templated transcription"/>
    <property type="evidence" value="ECO:0007669"/>
    <property type="project" value="InterPro"/>
</dbReference>
<dbReference type="SUPFAM" id="SSF52540">
    <property type="entry name" value="P-loop containing nucleoside triphosphate hydrolases"/>
    <property type="match status" value="1"/>
</dbReference>
<accession>A0A7C9RSU9</accession>
<reference evidence="3 4" key="1">
    <citation type="submission" date="2020-03" db="EMBL/GenBank/DDBJ databases">
        <title>Isolation and identification of active actinomycetes.</title>
        <authorList>
            <person name="Sun X."/>
        </authorList>
    </citation>
    <scope>NUCLEOTIDE SEQUENCE [LARGE SCALE GENOMIC DNA]</scope>
    <source>
        <strain evidence="3 4">NEAU-D13</strain>
    </source>
</reference>
<dbReference type="Gene3D" id="1.10.8.430">
    <property type="entry name" value="Helical domain of apoptotic protease-activating factors"/>
    <property type="match status" value="1"/>
</dbReference>
<dbReference type="Pfam" id="PF00486">
    <property type="entry name" value="Trans_reg_C"/>
    <property type="match status" value="1"/>
</dbReference>
<comment type="caution">
    <text evidence="3">The sequence shown here is derived from an EMBL/GenBank/DDBJ whole genome shotgun (WGS) entry which is preliminary data.</text>
</comment>
<evidence type="ECO:0000259" key="2">
    <source>
        <dbReference type="SMART" id="SM00862"/>
    </source>
</evidence>
<dbReference type="InterPro" id="IPR016032">
    <property type="entry name" value="Sig_transdc_resp-reg_C-effctor"/>
</dbReference>
<dbReference type="InterPro" id="IPR027417">
    <property type="entry name" value="P-loop_NTPase"/>
</dbReference>
<protein>
    <submittedName>
        <fullName evidence="3">Tetratricopeptide repeat protein</fullName>
    </submittedName>
</protein>
<dbReference type="PRINTS" id="PR00364">
    <property type="entry name" value="DISEASERSIST"/>
</dbReference>
<dbReference type="SMART" id="SM00028">
    <property type="entry name" value="TPR"/>
    <property type="match status" value="5"/>
</dbReference>
<dbReference type="Gene3D" id="1.25.40.10">
    <property type="entry name" value="Tetratricopeptide repeat domain"/>
    <property type="match status" value="1"/>
</dbReference>
<dbReference type="SUPFAM" id="SSF46894">
    <property type="entry name" value="C-terminal effector domain of the bipartite response regulators"/>
    <property type="match status" value="1"/>
</dbReference>
<dbReference type="SMART" id="SM00862">
    <property type="entry name" value="Trans_reg_C"/>
    <property type="match status" value="1"/>
</dbReference>
<dbReference type="InterPro" id="IPR042197">
    <property type="entry name" value="Apaf_helical"/>
</dbReference>
<organism evidence="3 4">
    <name type="scientific">Lentzea alba</name>
    <dbReference type="NCBI Taxonomy" id="2714351"/>
    <lineage>
        <taxon>Bacteria</taxon>
        <taxon>Bacillati</taxon>
        <taxon>Actinomycetota</taxon>
        <taxon>Actinomycetes</taxon>
        <taxon>Pseudonocardiales</taxon>
        <taxon>Pseudonocardiaceae</taxon>
        <taxon>Lentzea</taxon>
    </lineage>
</organism>
<proteinExistence type="predicted"/>
<dbReference type="Gene3D" id="3.40.50.300">
    <property type="entry name" value="P-loop containing nucleotide triphosphate hydrolases"/>
    <property type="match status" value="1"/>
</dbReference>
<dbReference type="InterPro" id="IPR001867">
    <property type="entry name" value="OmpR/PhoB-type_DNA-bd"/>
</dbReference>
<dbReference type="Pfam" id="PF13374">
    <property type="entry name" value="TPR_10"/>
    <property type="match status" value="1"/>
</dbReference>
<dbReference type="SUPFAM" id="SSF48452">
    <property type="entry name" value="TPR-like"/>
    <property type="match status" value="2"/>
</dbReference>
<dbReference type="InterPro" id="IPR036388">
    <property type="entry name" value="WH-like_DNA-bd_sf"/>
</dbReference>
<dbReference type="PANTHER" id="PTHR47691">
    <property type="entry name" value="REGULATOR-RELATED"/>
    <property type="match status" value="1"/>
</dbReference>
<dbReference type="InterPro" id="IPR011990">
    <property type="entry name" value="TPR-like_helical_dom_sf"/>
</dbReference>
<keyword evidence="1" id="KW-0238">DNA-binding</keyword>